<dbReference type="Pfam" id="PF14539">
    <property type="entry name" value="DUF4442"/>
    <property type="match status" value="1"/>
</dbReference>
<dbReference type="Gene3D" id="3.10.129.10">
    <property type="entry name" value="Hotdog Thioesterase"/>
    <property type="match status" value="1"/>
</dbReference>
<dbReference type="SUPFAM" id="SSF54637">
    <property type="entry name" value="Thioesterase/thiol ester dehydrase-isomerase"/>
    <property type="match status" value="1"/>
</dbReference>
<dbReference type="RefSeq" id="WP_394160909.1">
    <property type="nucleotide sequence ID" value="NZ_JBHGCJ010000001.1"/>
</dbReference>
<dbReference type="InterPro" id="IPR029069">
    <property type="entry name" value="HotDog_dom_sf"/>
</dbReference>
<comment type="caution">
    <text evidence="1">The sequence shown here is derived from an EMBL/GenBank/DDBJ whole genome shotgun (WGS) entry which is preliminary data.</text>
</comment>
<protein>
    <submittedName>
        <fullName evidence="1">DUF4442 domain-containing protein</fullName>
    </submittedName>
</protein>
<keyword evidence="2" id="KW-1185">Reference proteome</keyword>
<dbReference type="EMBL" id="JBHGCJ010000001">
    <property type="protein sequence ID" value="MFG6107883.1"/>
    <property type="molecule type" value="Genomic_DNA"/>
</dbReference>
<evidence type="ECO:0000313" key="1">
    <source>
        <dbReference type="EMBL" id="MFG6107883.1"/>
    </source>
</evidence>
<sequence length="159" mass="18293">MKASLFRRGMNLWPPFLFTGIHVTEVSDDYRHVRVELRMRPWNRNYVGTHFGGSLFAMTDPFWMLTVMHNLGRDYYVWDRAGAIEFIKPGRGTVTAEFHLDEALLDTLRAATAGGEKYLHWFSNDIVDAQGEVVARVRKQVYLRLKPDARTPKPPAATP</sequence>
<organism evidence="1 2">
    <name type="scientific">Stenotrophomonas nematodicola</name>
    <dbReference type="NCBI Taxonomy" id="2656746"/>
    <lineage>
        <taxon>Bacteria</taxon>
        <taxon>Pseudomonadati</taxon>
        <taxon>Pseudomonadota</taxon>
        <taxon>Gammaproteobacteria</taxon>
        <taxon>Lysobacterales</taxon>
        <taxon>Lysobacteraceae</taxon>
        <taxon>Stenotrophomonas</taxon>
    </lineage>
</organism>
<accession>A0ABW7CSE5</accession>
<evidence type="ECO:0000313" key="2">
    <source>
        <dbReference type="Proteomes" id="UP001605261"/>
    </source>
</evidence>
<dbReference type="Proteomes" id="UP001605261">
    <property type="component" value="Unassembled WGS sequence"/>
</dbReference>
<gene>
    <name evidence="1" type="ORF">ACEU0G_001353</name>
</gene>
<proteinExistence type="predicted"/>
<name>A0ABW7CSE5_9GAMM</name>
<dbReference type="InterPro" id="IPR027961">
    <property type="entry name" value="DUF4442"/>
</dbReference>
<reference evidence="1 2" key="1">
    <citation type="submission" date="2024-09" db="EMBL/GenBank/DDBJ databases">
        <authorList>
            <consortium name="All-Russian atlas of soil microorganisms"/>
            <consortium name="as a basis for the search for new antimicrobial producers and enzymes with unique properties"/>
            <person name="Sokolova E.A."/>
            <person name="Voronina E.N."/>
        </authorList>
    </citation>
    <scope>NUCLEOTIDE SEQUENCE [LARGE SCALE GENOMIC DNA]</scope>
    <source>
        <strain evidence="1 2">AF-22b-331.1</strain>
    </source>
</reference>